<evidence type="ECO:0000313" key="2">
    <source>
        <dbReference type="EMBL" id="CAD9240359.1"/>
    </source>
</evidence>
<dbReference type="InterPro" id="IPR006869">
    <property type="entry name" value="DUF547"/>
</dbReference>
<organism evidence="2">
    <name type="scientific">Erythrolobus australicus</name>
    <dbReference type="NCBI Taxonomy" id="1077150"/>
    <lineage>
        <taxon>Eukaryota</taxon>
        <taxon>Rhodophyta</taxon>
        <taxon>Bangiophyceae</taxon>
        <taxon>Porphyridiales</taxon>
        <taxon>Porphyridiaceae</taxon>
        <taxon>Erythrolobus</taxon>
    </lineage>
</organism>
<accession>A0A7S1TME2</accession>
<name>A0A7S1TME2_9RHOD</name>
<protein>
    <recommendedName>
        <fullName evidence="1">DUF547 domain-containing protein</fullName>
    </recommendedName>
</protein>
<proteinExistence type="predicted"/>
<gene>
    <name evidence="2" type="ORF">EAUS1353_LOCUS2097</name>
</gene>
<dbReference type="EMBL" id="HBGI01003232">
    <property type="protein sequence ID" value="CAD9240359.1"/>
    <property type="molecule type" value="Transcribed_RNA"/>
</dbReference>
<reference evidence="2" key="1">
    <citation type="submission" date="2021-01" db="EMBL/GenBank/DDBJ databases">
        <authorList>
            <person name="Corre E."/>
            <person name="Pelletier E."/>
            <person name="Niang G."/>
            <person name="Scheremetjew M."/>
            <person name="Finn R."/>
            <person name="Kale V."/>
            <person name="Holt S."/>
            <person name="Cochrane G."/>
            <person name="Meng A."/>
            <person name="Brown T."/>
            <person name="Cohen L."/>
        </authorList>
    </citation>
    <scope>NUCLEOTIDE SEQUENCE</scope>
    <source>
        <strain evidence="2">CCMP3124</strain>
    </source>
</reference>
<dbReference type="Pfam" id="PF04784">
    <property type="entry name" value="DUF547"/>
    <property type="match status" value="1"/>
</dbReference>
<feature type="domain" description="DUF547" evidence="1">
    <location>
        <begin position="2"/>
        <end position="120"/>
    </location>
</feature>
<dbReference type="PANTHER" id="PTHR46361">
    <property type="entry name" value="ELECTRON CARRIER/ PROTEIN DISULFIDE OXIDOREDUCTASE"/>
    <property type="match status" value="1"/>
</dbReference>
<dbReference type="PANTHER" id="PTHR46361:SF3">
    <property type="entry name" value="ELECTRON CARRIER_ PROTEIN DISULFIDE OXIDOREDUCTASE"/>
    <property type="match status" value="1"/>
</dbReference>
<evidence type="ECO:0000259" key="1">
    <source>
        <dbReference type="Pfam" id="PF04784"/>
    </source>
</evidence>
<sequence>MNVYNSLLIHAMAVAEKPPTSIVQRLKFYGRAKYNIGGAIYSLNDIENGVLRANAKSPAPFSQKPFKKSDPRLKVAFTEDSKDERIHFALNCGARSCPPVRFFTAENVYDTLANAACGFVMDDSNVSVNVSENRVALSAIFDWYRQDFTPKAPKSDAELLRKLASYLEVRRGSKAADECRERLLSMANSGARVAFASYDWSLNEVDQS</sequence>
<dbReference type="AlphaFoldDB" id="A0A7S1TME2"/>